<keyword evidence="1" id="KW-0812">Transmembrane</keyword>
<sequence length="254" mass="28957">MQQPQQPITPQHPIQIKLDLYDRRFFWTAVLLVIGMIIVSICAHMYFNNEMEKYIKAKNEEMEKMIDRVNANQLPPKAKTTKDTSAEKGFDDIPENVQREIRQINDKMEVLRIEVGSKTNEINSSATWLGILVGVLTFIFTANIFGTYIYTKNTIDSEVSALDGNLEKVTKVLEDTDDIADKIKTYAESLEDQSNAIKGEGDTIKTELSKVPLMVQESLAELEKFNKELVNLRTVVTRVLERINTLEAQKGKNQ</sequence>
<dbReference type="AlphaFoldDB" id="A0AAE3R479"/>
<feature type="transmembrane region" description="Helical" evidence="1">
    <location>
        <begin position="25"/>
        <end position="47"/>
    </location>
</feature>
<evidence type="ECO:0000256" key="1">
    <source>
        <dbReference type="SAM" id="Phobius"/>
    </source>
</evidence>
<name>A0AAE3R479_9BACT</name>
<evidence type="ECO:0000313" key="3">
    <source>
        <dbReference type="Proteomes" id="UP001232063"/>
    </source>
</evidence>
<protein>
    <submittedName>
        <fullName evidence="2">Uncharacterized protein</fullName>
    </submittedName>
</protein>
<keyword evidence="1" id="KW-0472">Membrane</keyword>
<keyword evidence="1" id="KW-1133">Transmembrane helix</keyword>
<proteinExistence type="predicted"/>
<dbReference type="Proteomes" id="UP001232063">
    <property type="component" value="Unassembled WGS sequence"/>
</dbReference>
<reference evidence="2" key="1">
    <citation type="submission" date="2023-05" db="EMBL/GenBank/DDBJ databases">
        <authorList>
            <person name="Zhang X."/>
        </authorList>
    </citation>
    <scope>NUCLEOTIDE SEQUENCE</scope>
    <source>
        <strain evidence="2">BD1B2-1</strain>
    </source>
</reference>
<feature type="transmembrane region" description="Helical" evidence="1">
    <location>
        <begin position="128"/>
        <end position="150"/>
    </location>
</feature>
<comment type="caution">
    <text evidence="2">The sequence shown here is derived from an EMBL/GenBank/DDBJ whole genome shotgun (WGS) entry which is preliminary data.</text>
</comment>
<keyword evidence="3" id="KW-1185">Reference proteome</keyword>
<organism evidence="2 3">
    <name type="scientific">Xanthocytophaga agilis</name>
    <dbReference type="NCBI Taxonomy" id="3048010"/>
    <lineage>
        <taxon>Bacteria</taxon>
        <taxon>Pseudomonadati</taxon>
        <taxon>Bacteroidota</taxon>
        <taxon>Cytophagia</taxon>
        <taxon>Cytophagales</taxon>
        <taxon>Rhodocytophagaceae</taxon>
        <taxon>Xanthocytophaga</taxon>
    </lineage>
</organism>
<accession>A0AAE3R479</accession>
<dbReference type="RefSeq" id="WP_314514209.1">
    <property type="nucleotide sequence ID" value="NZ_JASJOU010000008.1"/>
</dbReference>
<dbReference type="EMBL" id="JASJOU010000008">
    <property type="protein sequence ID" value="MDJ1503591.1"/>
    <property type="molecule type" value="Genomic_DNA"/>
</dbReference>
<gene>
    <name evidence="2" type="ORF">QNI22_23185</name>
</gene>
<evidence type="ECO:0000313" key="2">
    <source>
        <dbReference type="EMBL" id="MDJ1503591.1"/>
    </source>
</evidence>